<accession>A0A6P7FVS1</accession>
<dbReference type="InParanoid" id="A0A6P7FVS1"/>
<protein>
    <submittedName>
        <fullName evidence="1">Uncharacterized protein LOC114333192</fullName>
    </submittedName>
</protein>
<proteinExistence type="predicted"/>
<name>A0A6P7FVS1_DIAVI</name>
<dbReference type="PANTHER" id="PTHR10773">
    <property type="entry name" value="DNA-DIRECTED RNA POLYMERASES I, II, AND III SUBUNIT RPABC2"/>
    <property type="match status" value="1"/>
</dbReference>
<organism evidence="1">
    <name type="scientific">Diabrotica virgifera virgifera</name>
    <name type="common">western corn rootworm</name>
    <dbReference type="NCBI Taxonomy" id="50390"/>
    <lineage>
        <taxon>Eukaryota</taxon>
        <taxon>Metazoa</taxon>
        <taxon>Ecdysozoa</taxon>
        <taxon>Arthropoda</taxon>
        <taxon>Hexapoda</taxon>
        <taxon>Insecta</taxon>
        <taxon>Pterygota</taxon>
        <taxon>Neoptera</taxon>
        <taxon>Endopterygota</taxon>
        <taxon>Coleoptera</taxon>
        <taxon>Polyphaga</taxon>
        <taxon>Cucujiformia</taxon>
        <taxon>Chrysomeloidea</taxon>
        <taxon>Chrysomelidae</taxon>
        <taxon>Galerucinae</taxon>
        <taxon>Diabroticina</taxon>
        <taxon>Diabroticites</taxon>
        <taxon>Diabrotica</taxon>
    </lineage>
</organism>
<dbReference type="RefSeq" id="XP_028138847.1">
    <property type="nucleotide sequence ID" value="XM_028283046.1"/>
</dbReference>
<sequence>MITHYCGLNLTKKGTIRKRKNFDLSLDERKKLRCLEIKEKHKVQMSCNASKFNIKCSEKIDQERRIAINKMYWDLDWMGKKTYVLNCITRSPVKRRRAESSTKQNSFKYFLKNSDGQTQNVCKIFFLTTLGYKKKTMIGRSKVLYKKIL</sequence>
<dbReference type="AlphaFoldDB" id="A0A6P7FVS1"/>
<evidence type="ECO:0000313" key="1">
    <source>
        <dbReference type="RefSeq" id="XP_028138847.1"/>
    </source>
</evidence>
<reference evidence="1" key="1">
    <citation type="submission" date="2025-08" db="UniProtKB">
        <authorList>
            <consortium name="RefSeq"/>
        </authorList>
    </citation>
    <scope>IDENTIFICATION</scope>
    <source>
        <tissue evidence="1">Whole insect</tissue>
    </source>
</reference>
<gene>
    <name evidence="1" type="primary">LOC114333192</name>
</gene>
<dbReference type="PANTHER" id="PTHR10773:SF19">
    <property type="match status" value="1"/>
</dbReference>